<evidence type="ECO:0000256" key="3">
    <source>
        <dbReference type="ARBA" id="ARBA00023002"/>
    </source>
</evidence>
<comment type="similarity">
    <text evidence="1">Belongs to the thioredoxin family. DsbA subfamily.</text>
</comment>
<dbReference type="PANTHER" id="PTHR13887">
    <property type="entry name" value="GLUTATHIONE S-TRANSFERASE KAPPA"/>
    <property type="match status" value="1"/>
</dbReference>
<dbReference type="PANTHER" id="PTHR13887:SF14">
    <property type="entry name" value="DISULFIDE BOND FORMATION PROTEIN D"/>
    <property type="match status" value="1"/>
</dbReference>
<evidence type="ECO:0000256" key="6">
    <source>
        <dbReference type="SAM" id="MobiDB-lite"/>
    </source>
</evidence>
<evidence type="ECO:0000256" key="5">
    <source>
        <dbReference type="ARBA" id="ARBA00023284"/>
    </source>
</evidence>
<dbReference type="SUPFAM" id="SSF52833">
    <property type="entry name" value="Thioredoxin-like"/>
    <property type="match status" value="1"/>
</dbReference>
<evidence type="ECO:0000256" key="4">
    <source>
        <dbReference type="ARBA" id="ARBA00023157"/>
    </source>
</evidence>
<proteinExistence type="inferred from homology"/>
<protein>
    <submittedName>
        <fullName evidence="9">DsbA family protein</fullName>
    </submittedName>
</protein>
<name>A0ABV8B2Z9_9BACI</name>
<evidence type="ECO:0000256" key="1">
    <source>
        <dbReference type="ARBA" id="ARBA00005791"/>
    </source>
</evidence>
<feature type="domain" description="Thioredoxin" evidence="8">
    <location>
        <begin position="53"/>
        <end position="241"/>
    </location>
</feature>
<dbReference type="Proteomes" id="UP001595752">
    <property type="component" value="Unassembled WGS sequence"/>
</dbReference>
<comment type="caution">
    <text evidence="9">The sequence shown here is derived from an EMBL/GenBank/DDBJ whole genome shotgun (WGS) entry which is preliminary data.</text>
</comment>
<keyword evidence="7" id="KW-1133">Transmembrane helix</keyword>
<keyword evidence="3" id="KW-0560">Oxidoreductase</keyword>
<keyword evidence="5" id="KW-0676">Redox-active center</keyword>
<evidence type="ECO:0000313" key="9">
    <source>
        <dbReference type="EMBL" id="MFC3883999.1"/>
    </source>
</evidence>
<keyword evidence="7" id="KW-0472">Membrane</keyword>
<evidence type="ECO:0000313" key="10">
    <source>
        <dbReference type="Proteomes" id="UP001595752"/>
    </source>
</evidence>
<sequence length="247" mass="28287">MAKSKKKPNKKPPKKSTMSSNQSSKWIFWVIGIFSVCVLGLIFLGNFSGKEKEQEQEAAINYENQPYLGEESAPVQIVEFGDYKCPVCKDFNESFFPQIEKELIETGKVKFYFMNDPFINVDSERSALFAEAVYQELGNDAFWKFHERLYEKQPEDVKYEKVDLYTPSFLESTLKEIASEGEVSKVVKAFEENNAKNALDQDLSYVEKLGVTGTPTLFINGKQFEGRTFDDFKEMVKKAAKEKSGDE</sequence>
<evidence type="ECO:0000259" key="8">
    <source>
        <dbReference type="PROSITE" id="PS51352"/>
    </source>
</evidence>
<keyword evidence="4" id="KW-1015">Disulfide bond</keyword>
<feature type="transmembrane region" description="Helical" evidence="7">
    <location>
        <begin position="26"/>
        <end position="47"/>
    </location>
</feature>
<gene>
    <name evidence="9" type="ORF">ACFOU2_11065</name>
</gene>
<reference evidence="10" key="1">
    <citation type="journal article" date="2019" name="Int. J. Syst. Evol. Microbiol.">
        <title>The Global Catalogue of Microorganisms (GCM) 10K type strain sequencing project: providing services to taxonomists for standard genome sequencing and annotation.</title>
        <authorList>
            <consortium name="The Broad Institute Genomics Platform"/>
            <consortium name="The Broad Institute Genome Sequencing Center for Infectious Disease"/>
            <person name="Wu L."/>
            <person name="Ma J."/>
        </authorList>
    </citation>
    <scope>NUCLEOTIDE SEQUENCE [LARGE SCALE GENOMIC DNA]</scope>
    <source>
        <strain evidence="10">CCUG 61889</strain>
    </source>
</reference>
<feature type="compositionally biased region" description="Basic residues" evidence="6">
    <location>
        <begin position="1"/>
        <end position="14"/>
    </location>
</feature>
<dbReference type="InterPro" id="IPR013766">
    <property type="entry name" value="Thioredoxin_domain"/>
</dbReference>
<feature type="region of interest" description="Disordered" evidence="6">
    <location>
        <begin position="1"/>
        <end position="20"/>
    </location>
</feature>
<dbReference type="Pfam" id="PF13462">
    <property type="entry name" value="Thioredoxin_4"/>
    <property type="match status" value="1"/>
</dbReference>
<dbReference type="Gene3D" id="3.40.30.10">
    <property type="entry name" value="Glutaredoxin"/>
    <property type="match status" value="1"/>
</dbReference>
<keyword evidence="10" id="KW-1185">Reference proteome</keyword>
<evidence type="ECO:0000256" key="7">
    <source>
        <dbReference type="SAM" id="Phobius"/>
    </source>
</evidence>
<keyword evidence="7" id="KW-0812">Transmembrane</keyword>
<dbReference type="EMBL" id="JBHRZT010000044">
    <property type="protein sequence ID" value="MFC3883999.1"/>
    <property type="molecule type" value="Genomic_DNA"/>
</dbReference>
<keyword evidence="2" id="KW-0732">Signal</keyword>
<organism evidence="9 10">
    <name type="scientific">Bacillus songklensis</name>
    <dbReference type="NCBI Taxonomy" id="1069116"/>
    <lineage>
        <taxon>Bacteria</taxon>
        <taxon>Bacillati</taxon>
        <taxon>Bacillota</taxon>
        <taxon>Bacilli</taxon>
        <taxon>Bacillales</taxon>
        <taxon>Bacillaceae</taxon>
        <taxon>Bacillus</taxon>
    </lineage>
</organism>
<dbReference type="PROSITE" id="PS51352">
    <property type="entry name" value="THIOREDOXIN_2"/>
    <property type="match status" value="1"/>
</dbReference>
<accession>A0ABV8B2Z9</accession>
<dbReference type="InterPro" id="IPR036249">
    <property type="entry name" value="Thioredoxin-like_sf"/>
</dbReference>
<evidence type="ECO:0000256" key="2">
    <source>
        <dbReference type="ARBA" id="ARBA00022729"/>
    </source>
</evidence>
<dbReference type="RefSeq" id="WP_377915026.1">
    <property type="nucleotide sequence ID" value="NZ_JBHRZT010000044.1"/>
</dbReference>
<dbReference type="InterPro" id="IPR012336">
    <property type="entry name" value="Thioredoxin-like_fold"/>
</dbReference>